<dbReference type="AlphaFoldDB" id="A0A2N1PRJ9"/>
<evidence type="ECO:0000313" key="2">
    <source>
        <dbReference type="Proteomes" id="UP000233256"/>
    </source>
</evidence>
<proteinExistence type="predicted"/>
<sequence length="550" mass="65433">MFRYPFRPDRLIIIIIFAFFILALPPIAEAGFNDSPDAYKAAEVDLESAYWQKVYRSREEKWPREEYKPLGYKKIDDVPFDPRFEIEDLDQGIHGFMETEIDYDIQKFENWFRESTKTVLNRVRLEYSKRTVIDDVDVEFLGSVDGRTNIYDVNYSLYRDNRFDLRELWAKWLLTDFSFKFGRQIFNWGVVKGDRPSDFLNPQDYYKWLVPPHEDRKIPVWGVSARMYLNPTNDLELAWLPFYENSRKASNNTDWLTENQRKVEYWRTQGKVNPVIQEITPDEEVKNGTVALRYRSITPEENDTDFYMSFITGWEYDPLLVKGDLIRVGSEDIPTRIRLLHERRKSLAFGWETAYFYDKEQGGSGKLGLRGESCITFDKPFARRYINSTGEDIVKKIYLESVTEIDHSFDEESLYMNLQMRFDAILDHDEFVDRVDSTIRVRYQFSHDLTSLMNSLNRYSAETMHWLKTGDLKKEVSTSMFKPGRLNLNGLFDYDFTLNDYFTRFWLWYQMSSSLHMETGINSFGGNSKVERYSQFDDNDEFFLSLKYGF</sequence>
<dbReference type="EMBL" id="PGXC01000003">
    <property type="protein sequence ID" value="PKK90956.1"/>
    <property type="molecule type" value="Genomic_DNA"/>
</dbReference>
<comment type="caution">
    <text evidence="1">The sequence shown here is derived from an EMBL/GenBank/DDBJ whole genome shotgun (WGS) entry which is preliminary data.</text>
</comment>
<reference evidence="1 2" key="1">
    <citation type="journal article" date="2017" name="ISME J.">
        <title>Potential for microbial H2 and metal transformations associated with novel bacteria and archaea in deep terrestrial subsurface sediments.</title>
        <authorList>
            <person name="Hernsdorf A.W."/>
            <person name="Amano Y."/>
            <person name="Miyakawa K."/>
            <person name="Ise K."/>
            <person name="Suzuki Y."/>
            <person name="Anantharaman K."/>
            <person name="Probst A."/>
            <person name="Burstein D."/>
            <person name="Thomas B.C."/>
            <person name="Banfield J.F."/>
        </authorList>
    </citation>
    <scope>NUCLEOTIDE SEQUENCE [LARGE SCALE GENOMIC DNA]</scope>
    <source>
        <strain evidence="1">HGW-Wallbacteria-1</strain>
    </source>
</reference>
<evidence type="ECO:0000313" key="1">
    <source>
        <dbReference type="EMBL" id="PKK90956.1"/>
    </source>
</evidence>
<accession>A0A2N1PRJ9</accession>
<gene>
    <name evidence="1" type="ORF">CVV64_04080</name>
</gene>
<name>A0A2N1PRJ9_9BACT</name>
<protein>
    <submittedName>
        <fullName evidence="1">Uncharacterized protein</fullName>
    </submittedName>
</protein>
<organism evidence="1 2">
    <name type="scientific">Candidatus Wallbacteria bacterium HGW-Wallbacteria-1</name>
    <dbReference type="NCBI Taxonomy" id="2013854"/>
    <lineage>
        <taxon>Bacteria</taxon>
        <taxon>Candidatus Walliibacteriota</taxon>
    </lineage>
</organism>
<dbReference type="Proteomes" id="UP000233256">
    <property type="component" value="Unassembled WGS sequence"/>
</dbReference>